<dbReference type="WBParaSite" id="L893_g31343.t1">
    <property type="protein sequence ID" value="L893_g31343.t1"/>
    <property type="gene ID" value="L893_g31343"/>
</dbReference>
<sequence>MERSDLWAIGEKANHFPPYFLICSFLQSLSLRRQAPKSSLVGASATWRDPRLSDPAPRDRQKTLNFLFAALNDRAANCRFAERLPLMQLPQNLDDPRPDAPQVGPRQLSGRLVPPVTVPSCSPRTSTSKVPRGGEGGLSVFGFEGFELGVFGLQRTIRGGRTYRPVGRRPAIIPYSTPHGPLGAPTPSSVANFGALPRSKTSPRDDALSWPSASIDSLGIT</sequence>
<protein>
    <submittedName>
        <fullName evidence="3">Uncharacterized protein</fullName>
    </submittedName>
</protein>
<keyword evidence="2" id="KW-1185">Reference proteome</keyword>
<reference evidence="3" key="1">
    <citation type="submission" date="2016-11" db="UniProtKB">
        <authorList>
            <consortium name="WormBaseParasite"/>
        </authorList>
    </citation>
    <scope>IDENTIFICATION</scope>
</reference>
<organism evidence="2 3">
    <name type="scientific">Steinernema glaseri</name>
    <dbReference type="NCBI Taxonomy" id="37863"/>
    <lineage>
        <taxon>Eukaryota</taxon>
        <taxon>Metazoa</taxon>
        <taxon>Ecdysozoa</taxon>
        <taxon>Nematoda</taxon>
        <taxon>Chromadorea</taxon>
        <taxon>Rhabditida</taxon>
        <taxon>Tylenchina</taxon>
        <taxon>Panagrolaimomorpha</taxon>
        <taxon>Strongyloidoidea</taxon>
        <taxon>Steinernematidae</taxon>
        <taxon>Steinernema</taxon>
    </lineage>
</organism>
<name>A0A1I7ZZ23_9BILA</name>
<feature type="compositionally biased region" description="Polar residues" evidence="1">
    <location>
        <begin position="119"/>
        <end position="129"/>
    </location>
</feature>
<evidence type="ECO:0000313" key="3">
    <source>
        <dbReference type="WBParaSite" id="L893_g31343.t1"/>
    </source>
</evidence>
<evidence type="ECO:0000256" key="1">
    <source>
        <dbReference type="SAM" id="MobiDB-lite"/>
    </source>
</evidence>
<feature type="region of interest" description="Disordered" evidence="1">
    <location>
        <begin position="90"/>
        <end position="133"/>
    </location>
</feature>
<proteinExistence type="predicted"/>
<dbReference type="AlphaFoldDB" id="A0A1I7ZZ23"/>
<accession>A0A1I7ZZ23</accession>
<dbReference type="Proteomes" id="UP000095287">
    <property type="component" value="Unplaced"/>
</dbReference>
<feature type="region of interest" description="Disordered" evidence="1">
    <location>
        <begin position="177"/>
        <end position="208"/>
    </location>
</feature>
<evidence type="ECO:0000313" key="2">
    <source>
        <dbReference type="Proteomes" id="UP000095287"/>
    </source>
</evidence>